<keyword evidence="1" id="KW-0238">DNA-binding</keyword>
<dbReference type="InterPro" id="IPR001387">
    <property type="entry name" value="Cro/C1-type_HTH"/>
</dbReference>
<keyword evidence="2" id="KW-1133">Transmembrane helix</keyword>
<protein>
    <submittedName>
        <fullName evidence="4">Helix-turn-helix domain-containing protein</fullName>
    </submittedName>
</protein>
<dbReference type="SUPFAM" id="SSF47413">
    <property type="entry name" value="lambda repressor-like DNA-binding domains"/>
    <property type="match status" value="1"/>
</dbReference>
<keyword evidence="2" id="KW-0812">Transmembrane</keyword>
<evidence type="ECO:0000256" key="2">
    <source>
        <dbReference type="SAM" id="Phobius"/>
    </source>
</evidence>
<evidence type="ECO:0000313" key="4">
    <source>
        <dbReference type="EMBL" id="HJG87825.1"/>
    </source>
</evidence>
<evidence type="ECO:0000313" key="5">
    <source>
        <dbReference type="Proteomes" id="UP000760668"/>
    </source>
</evidence>
<keyword evidence="2" id="KW-0472">Membrane</keyword>
<dbReference type="PROSITE" id="PS50943">
    <property type="entry name" value="HTH_CROC1"/>
    <property type="match status" value="1"/>
</dbReference>
<dbReference type="AlphaFoldDB" id="A0A921MNZ0"/>
<organism evidence="4 5">
    <name type="scientific">Pseudoflavonifractor capillosus</name>
    <dbReference type="NCBI Taxonomy" id="106588"/>
    <lineage>
        <taxon>Bacteria</taxon>
        <taxon>Bacillati</taxon>
        <taxon>Bacillota</taxon>
        <taxon>Clostridia</taxon>
        <taxon>Eubacteriales</taxon>
        <taxon>Oscillospiraceae</taxon>
        <taxon>Pseudoflavonifractor</taxon>
    </lineage>
</organism>
<feature type="domain" description="HTH cro/C1-type" evidence="3">
    <location>
        <begin position="7"/>
        <end position="61"/>
    </location>
</feature>
<dbReference type="Pfam" id="PF01381">
    <property type="entry name" value="HTH_3"/>
    <property type="match status" value="1"/>
</dbReference>
<gene>
    <name evidence="4" type="ORF">K8V01_12540</name>
</gene>
<feature type="transmembrane region" description="Helical" evidence="2">
    <location>
        <begin position="112"/>
        <end position="132"/>
    </location>
</feature>
<evidence type="ECO:0000259" key="3">
    <source>
        <dbReference type="PROSITE" id="PS50943"/>
    </source>
</evidence>
<dbReference type="Proteomes" id="UP000760668">
    <property type="component" value="Unassembled WGS sequence"/>
</dbReference>
<dbReference type="SMART" id="SM00530">
    <property type="entry name" value="HTH_XRE"/>
    <property type="match status" value="1"/>
</dbReference>
<dbReference type="PANTHER" id="PTHR46558">
    <property type="entry name" value="TRACRIPTIONAL REGULATORY PROTEIN-RELATED-RELATED"/>
    <property type="match status" value="1"/>
</dbReference>
<dbReference type="EMBL" id="DYUC01000127">
    <property type="protein sequence ID" value="HJG87825.1"/>
    <property type="molecule type" value="Genomic_DNA"/>
</dbReference>
<dbReference type="Gene3D" id="1.10.260.40">
    <property type="entry name" value="lambda repressor-like DNA-binding domains"/>
    <property type="match status" value="1"/>
</dbReference>
<evidence type="ECO:0000256" key="1">
    <source>
        <dbReference type="ARBA" id="ARBA00023125"/>
    </source>
</evidence>
<dbReference type="PANTHER" id="PTHR46558:SF13">
    <property type="entry name" value="HTH-TYPE TRANSCRIPTIONAL REGULATOR IMMR"/>
    <property type="match status" value="1"/>
</dbReference>
<dbReference type="RefSeq" id="WP_295369588.1">
    <property type="nucleotide sequence ID" value="NZ_DYUC01000127.1"/>
</dbReference>
<sequence>MTVGQRIAQKRKELGLSQEGLGDKLGVSRQAIYKWESDASLPEVEKLVALSRIFSVPVGWLLGEEEHPAGQADGQSAELTEAQIKMVQEIADRYLAAQTARMPQPPVKRRRWPVLVGCGAAVVTAALFLNLFSQLNRVSQDYGNLQNAISNVSYNVDSQIGSITSRVEEILKSQNQLTASYSAEYLSSDPEAGTASFALEAVPKTYVEGMEAIFQADCGDGPLEFPGVLGEGQSFSAEITVPLTDSITLSVVFVNGERRETQMLDVFTYLLSDTYPYVSCDGSEMWGSTESGGVLRRAQYTFLTVHEELVSGPCAKIADIQVGLFRDRKLVARYTPCEQPESYQGDWEDARFFECTETITLEPGYTYCMAALVTDEYGRQWVVHGTPAVYDPEEEFVEYADIAEDYSSDPADWDFTVE</sequence>
<accession>A0A921MNZ0</accession>
<proteinExistence type="predicted"/>
<dbReference type="GO" id="GO:0003677">
    <property type="term" value="F:DNA binding"/>
    <property type="evidence" value="ECO:0007669"/>
    <property type="project" value="UniProtKB-KW"/>
</dbReference>
<name>A0A921MNZ0_9FIRM</name>
<reference evidence="4" key="1">
    <citation type="journal article" date="2021" name="PeerJ">
        <title>Extensive microbial diversity within the chicken gut microbiome revealed by metagenomics and culture.</title>
        <authorList>
            <person name="Gilroy R."/>
            <person name="Ravi A."/>
            <person name="Getino M."/>
            <person name="Pursley I."/>
            <person name="Horton D.L."/>
            <person name="Alikhan N.F."/>
            <person name="Baker D."/>
            <person name="Gharbi K."/>
            <person name="Hall N."/>
            <person name="Watson M."/>
            <person name="Adriaenssens E.M."/>
            <person name="Foster-Nyarko E."/>
            <person name="Jarju S."/>
            <person name="Secka A."/>
            <person name="Antonio M."/>
            <person name="Oren A."/>
            <person name="Chaudhuri R.R."/>
            <person name="La Ragione R."/>
            <person name="Hildebrand F."/>
            <person name="Pallen M.J."/>
        </authorList>
    </citation>
    <scope>NUCLEOTIDE SEQUENCE</scope>
    <source>
        <strain evidence="4">CHK179-5677</strain>
    </source>
</reference>
<comment type="caution">
    <text evidence="4">The sequence shown here is derived from an EMBL/GenBank/DDBJ whole genome shotgun (WGS) entry which is preliminary data.</text>
</comment>
<dbReference type="InterPro" id="IPR010982">
    <property type="entry name" value="Lambda_DNA-bd_dom_sf"/>
</dbReference>
<reference evidence="4" key="2">
    <citation type="submission" date="2021-09" db="EMBL/GenBank/DDBJ databases">
        <authorList>
            <person name="Gilroy R."/>
        </authorList>
    </citation>
    <scope>NUCLEOTIDE SEQUENCE</scope>
    <source>
        <strain evidence="4">CHK179-5677</strain>
    </source>
</reference>
<dbReference type="CDD" id="cd00093">
    <property type="entry name" value="HTH_XRE"/>
    <property type="match status" value="1"/>
</dbReference>